<keyword evidence="1" id="KW-0812">Transmembrane</keyword>
<accession>E9PA76</accession>
<reference evidence="2" key="2">
    <citation type="journal article" date="1989" name="Cell">
        <title>Disruption of the single tropomyosin gene in yeast results in the disappearance of actin cables from the cytoskeleton.</title>
        <authorList>
            <person name="Liu H."/>
            <person name="Bretscher A."/>
        </authorList>
    </citation>
    <scope>NUCLEOTIDE SEQUENCE</scope>
    <source>
        <strain evidence="2">FY1679</strain>
    </source>
</reference>
<reference evidence="2" key="7">
    <citation type="journal article" date="1996" name="Yeast">
        <title>Sequencing a cosmid clone of Saccharomyces cerevisiae chromosome XIV reveals 12 new open reading frames (ORFs) and an ancient duplication of six ORFs.</title>
        <authorList>
            <person name="Poehlmann R."/>
            <person name="Philippsen P."/>
        </authorList>
    </citation>
    <scope>NUCLEOTIDE SEQUENCE</scope>
    <source>
        <strain evidence="2">FY1679</strain>
    </source>
</reference>
<reference evidence="2" key="8">
    <citation type="journal article" date="1996" name="Yeast">
        <title>The sequence of a 17,933 bp segment of Saccharomyces cerevisiae chromosome XIV contains the RHO2, TOP2, MKT1 and END3 genes and five new open reading frames.</title>
        <authorList>
            <person name="Soler-Mira A."/>
            <person name="Saiz J.E."/>
            <person name="Ballesta J.P.G."/>
            <person name="Remacha M.A."/>
        </authorList>
    </citation>
    <scope>NUCLEOTIDE SEQUENCE</scope>
    <source>
        <strain evidence="2">FY1679</strain>
    </source>
</reference>
<reference evidence="2" key="5">
    <citation type="submission" date="1995-04" db="EMBL/GenBank/DDBJ databases">
        <title>Structure and evolution of a related aminoacyl-tRNA synthetase.</title>
        <authorList>
            <person name="Gatti D."/>
            <person name="Tzagoloff A."/>
        </authorList>
    </citation>
    <scope>NUCLEOTIDE SEQUENCE</scope>
    <source>
        <strain evidence="2">FY1679</strain>
    </source>
</reference>
<evidence type="ECO:0000313" key="2">
    <source>
        <dbReference type="EMBL" id="CAA60194.1"/>
    </source>
</evidence>
<reference evidence="2" key="1">
    <citation type="journal article" date="1988" name="Proc. Natl. Acad. Sci. U.S.A.">
        <title>Cloning and nucleotide sequence of the gene for dihydrolipoamide acetyltransferase from Saccharomyces cerevisiae.</title>
        <authorList>
            <person name="Niu X.-D."/>
            <person name="Browning K.S."/>
            <person name="Behal R.H."/>
            <person name="Reed L.J."/>
        </authorList>
    </citation>
    <scope>NUCLEOTIDE SEQUENCE</scope>
    <source>
        <strain evidence="2">FY1679</strain>
    </source>
</reference>
<keyword evidence="1" id="KW-1133">Transmembrane helix</keyword>
<reference evidence="2" key="6">
    <citation type="submission" date="1995-04" db="EMBL/GenBank/DDBJ databases">
        <title>Two fork head homologs in S. cerevisiae.</title>
        <authorList>
            <person name="Zhu G."/>
            <person name="Davis T.N."/>
        </authorList>
    </citation>
    <scope>NUCLEOTIDE SEQUENCE</scope>
    <source>
        <strain evidence="2">FY1679</strain>
    </source>
</reference>
<name>E9PA76_YEASX</name>
<feature type="transmembrane region" description="Helical" evidence="1">
    <location>
        <begin position="66"/>
        <end position="91"/>
    </location>
</feature>
<organism evidence="2">
    <name type="scientific">Saccharomyces cerevisiae</name>
    <name type="common">Baker's yeast</name>
    <dbReference type="NCBI Taxonomy" id="4932"/>
    <lineage>
        <taxon>Eukaryota</taxon>
        <taxon>Fungi</taxon>
        <taxon>Dikarya</taxon>
        <taxon>Ascomycota</taxon>
        <taxon>Saccharomycotina</taxon>
        <taxon>Saccharomycetes</taxon>
        <taxon>Saccharomycetales</taxon>
        <taxon>Saccharomycetaceae</taxon>
        <taxon>Saccharomyces</taxon>
    </lineage>
</organism>
<reference evidence="2" key="4">
    <citation type="journal article" date="1993" name="Mol. Gen. Genet.">
        <title>Characterization of the MKS1 gene, a new negative regulator of the Ras-cyclic AMP pathway in Saccharomyces cerevisiae.</title>
        <authorList>
            <person name="Matsuura A."/>
            <person name="Anraku Y."/>
        </authorList>
    </citation>
    <scope>NUCLEOTIDE SEQUENCE</scope>
    <source>
        <strain evidence="2">FY1679</strain>
    </source>
</reference>
<evidence type="ECO:0008006" key="3">
    <source>
        <dbReference type="Google" id="ProtNLM"/>
    </source>
</evidence>
<proteinExistence type="predicted"/>
<reference evidence="2" key="3">
    <citation type="journal article" date="1989" name="J. Bacteriol.">
        <title>Cloning and nucleotide sequence of DNA mismatch repair gene PMS1 from Saccharomyces cerevisiae: homology of PMS1 to procaryotic MutL and HexB.</title>
        <authorList>
            <person name="Kramer W."/>
            <person name="Kramer B."/>
            <person name="Williamson M.S."/>
            <person name="Fogel S."/>
        </authorList>
    </citation>
    <scope>NUCLEOTIDE SEQUENCE</scope>
    <source>
        <strain evidence="2">FY1679</strain>
    </source>
</reference>
<keyword evidence="1" id="KW-0472">Membrane</keyword>
<protein>
    <recommendedName>
        <fullName evidence="3">GOLD domain-containing protein</fullName>
    </recommendedName>
</protein>
<dbReference type="EMBL" id="X86470">
    <property type="protein sequence ID" value="CAA60194.1"/>
    <property type="molecule type" value="Genomic_DNA"/>
</dbReference>
<dbReference type="AlphaFoldDB" id="E9PA76"/>
<sequence length="102" mass="12469">MKMVIWSRQLPRLPVILTQFRKLEQQLPHWQRTVYAFLNHMTRYYDLLLRHFILLRWKHIHQKEEALIGLGHLFIVIATILIITAQIILIYRLAEWKTNKQV</sequence>
<evidence type="ECO:0000256" key="1">
    <source>
        <dbReference type="SAM" id="Phobius"/>
    </source>
</evidence>